<dbReference type="SUPFAM" id="SSF46894">
    <property type="entry name" value="C-terminal effector domain of the bipartite response regulators"/>
    <property type="match status" value="1"/>
</dbReference>
<protein>
    <submittedName>
        <fullName evidence="10">Response regulator</fullName>
    </submittedName>
</protein>
<evidence type="ECO:0000256" key="5">
    <source>
        <dbReference type="ARBA" id="ARBA00023163"/>
    </source>
</evidence>
<dbReference type="PROSITE" id="PS50112">
    <property type="entry name" value="PAS"/>
    <property type="match status" value="1"/>
</dbReference>
<dbReference type="InterPro" id="IPR035965">
    <property type="entry name" value="PAS-like_dom_sf"/>
</dbReference>
<evidence type="ECO:0000256" key="4">
    <source>
        <dbReference type="ARBA" id="ARBA00023125"/>
    </source>
</evidence>
<dbReference type="InterPro" id="IPR039420">
    <property type="entry name" value="WalR-like"/>
</dbReference>
<dbReference type="CDD" id="cd00130">
    <property type="entry name" value="PAS"/>
    <property type="match status" value="1"/>
</dbReference>
<dbReference type="EMBL" id="CP162607">
    <property type="protein sequence ID" value="XDK38478.1"/>
    <property type="molecule type" value="Genomic_DNA"/>
</dbReference>
<feature type="modified residue" description="4-aspartylphosphate" evidence="6">
    <location>
        <position position="53"/>
    </location>
</feature>
<accession>A0AB39I4Y1</accession>
<dbReference type="AlphaFoldDB" id="A0AB39I4Y1"/>
<dbReference type="SMART" id="SM00091">
    <property type="entry name" value="PAS"/>
    <property type="match status" value="1"/>
</dbReference>
<dbReference type="Pfam" id="PF00072">
    <property type="entry name" value="Response_reg"/>
    <property type="match status" value="1"/>
</dbReference>
<dbReference type="InterPro" id="IPR013656">
    <property type="entry name" value="PAS_4"/>
</dbReference>
<dbReference type="InterPro" id="IPR000792">
    <property type="entry name" value="Tscrpt_reg_LuxR_C"/>
</dbReference>
<dbReference type="PROSITE" id="PS50110">
    <property type="entry name" value="RESPONSE_REGULATORY"/>
    <property type="match status" value="1"/>
</dbReference>
<dbReference type="Pfam" id="PF08448">
    <property type="entry name" value="PAS_4"/>
    <property type="match status" value="1"/>
</dbReference>
<dbReference type="Gene3D" id="3.30.450.20">
    <property type="entry name" value="PAS domain"/>
    <property type="match status" value="1"/>
</dbReference>
<dbReference type="PANTHER" id="PTHR43214:SF41">
    <property type="entry name" value="NITRATE_NITRITE RESPONSE REGULATOR PROTEIN NARP"/>
    <property type="match status" value="1"/>
</dbReference>
<keyword evidence="3" id="KW-0805">Transcription regulation</keyword>
<dbReference type="SMART" id="SM00448">
    <property type="entry name" value="REC"/>
    <property type="match status" value="1"/>
</dbReference>
<evidence type="ECO:0000313" key="10">
    <source>
        <dbReference type="EMBL" id="XDK38478.1"/>
    </source>
</evidence>
<gene>
    <name evidence="10" type="ORF">AB4Y39_07390</name>
</gene>
<reference evidence="10" key="1">
    <citation type="submission" date="2024-07" db="EMBL/GenBank/DDBJ databases">
        <title>Identification and characteristics of a novel species of coltsfoot's symbiotic bacteria.</title>
        <authorList>
            <person name="Juszczyk A."/>
            <person name="Jasielczuk I."/>
            <person name="Gurgul A."/>
            <person name="Rogala M."/>
            <person name="Kowalczyk A."/>
            <person name="Szmatola T."/>
            <person name="Kosecka-Strojek M."/>
            <person name="Arent Z."/>
            <person name="Latowski D."/>
        </authorList>
    </citation>
    <scope>NUCLEOTIDE SEQUENCE</scope>
    <source>
        <strain evidence="10">Hg7Tf</strain>
    </source>
</reference>
<keyword evidence="2" id="KW-0808">Transferase</keyword>
<dbReference type="Gene3D" id="3.40.50.2300">
    <property type="match status" value="1"/>
</dbReference>
<dbReference type="InterPro" id="IPR001789">
    <property type="entry name" value="Sig_transdc_resp-reg_receiver"/>
</dbReference>
<dbReference type="CDD" id="cd17535">
    <property type="entry name" value="REC_NarL-like"/>
    <property type="match status" value="1"/>
</dbReference>
<evidence type="ECO:0000259" key="7">
    <source>
        <dbReference type="PROSITE" id="PS50043"/>
    </source>
</evidence>
<evidence type="ECO:0000256" key="1">
    <source>
        <dbReference type="ARBA" id="ARBA00022553"/>
    </source>
</evidence>
<dbReference type="RefSeq" id="WP_082071276.1">
    <property type="nucleotide sequence ID" value="NZ_CP162607.1"/>
</dbReference>
<dbReference type="PROSITE" id="PS50043">
    <property type="entry name" value="HTH_LUXR_2"/>
    <property type="match status" value="1"/>
</dbReference>
<evidence type="ECO:0000259" key="8">
    <source>
        <dbReference type="PROSITE" id="PS50110"/>
    </source>
</evidence>
<dbReference type="GO" id="GO:0006355">
    <property type="term" value="P:regulation of DNA-templated transcription"/>
    <property type="evidence" value="ECO:0007669"/>
    <property type="project" value="InterPro"/>
</dbReference>
<dbReference type="InterPro" id="IPR011006">
    <property type="entry name" value="CheY-like_superfamily"/>
</dbReference>
<evidence type="ECO:0000256" key="3">
    <source>
        <dbReference type="ARBA" id="ARBA00023015"/>
    </source>
</evidence>
<feature type="domain" description="HTH luxR-type" evidence="7">
    <location>
        <begin position="141"/>
        <end position="206"/>
    </location>
</feature>
<dbReference type="InterPro" id="IPR016032">
    <property type="entry name" value="Sig_transdc_resp-reg_C-effctor"/>
</dbReference>
<dbReference type="InterPro" id="IPR058245">
    <property type="entry name" value="NreC/VraR/RcsB-like_REC"/>
</dbReference>
<dbReference type="InterPro" id="IPR000014">
    <property type="entry name" value="PAS"/>
</dbReference>
<dbReference type="GO" id="GO:0000160">
    <property type="term" value="P:phosphorelay signal transduction system"/>
    <property type="evidence" value="ECO:0007669"/>
    <property type="project" value="InterPro"/>
</dbReference>
<name>A0AB39I4Y1_9PSED</name>
<evidence type="ECO:0000256" key="6">
    <source>
        <dbReference type="PROSITE-ProRule" id="PRU00169"/>
    </source>
</evidence>
<evidence type="ECO:0000256" key="2">
    <source>
        <dbReference type="ARBA" id="ARBA00022777"/>
    </source>
</evidence>
<sequence>MHKIVIADEQPLLRAAVQALLSAEGHQVAAAVDNGADALQQALSLKPDVLILDLALPRLGGLEVIRRLHQRQSRTRTLVLTAQSTEHIAGLCLQAGASGFVSKLESVEELGEAVRTLLRGRAWFPVRSLGSVAAPQGLQAEDEQLRTLSPRELTVLRYLVNGRSNKDIADELALSDRTVSTYKVRLLQKLHAGSLAELLEIAWRGGLLERLPSTVNVAQGKNTQGAFGELLEAMPMPVSLRDVDGYLRACNSRFLEAVGTTLEDAVGKRVIDSLRVPPEEALQFHQYYLQAVAQQQPFSRELVLHIHDRAYAFRHWGAPYRNAQGELVGMLCSFVDLSEQEEVIIRLTHANEQNLAVKRARLAFLHGVGEEFRHMLEVIAGQLREVAAGFTDSPVLHQARRDTGQMLERIRVLLDLADHESGTLLLMPRPSDLVRLTRDVLMTATAGEGLSAEWRAPQAPSAAWIDRGRYRQVLTLLLQHCAMRVPGALQVTAISALLGHAEILWELRIGPQQADALLSPPTDVVEPGLVLCERLAQMMGGQLHSHWPLQDGHLLTLRLRLQQASL</sequence>
<feature type="domain" description="Response regulatory" evidence="8">
    <location>
        <begin position="3"/>
        <end position="118"/>
    </location>
</feature>
<dbReference type="SUPFAM" id="SSF52172">
    <property type="entry name" value="CheY-like"/>
    <property type="match status" value="1"/>
</dbReference>
<dbReference type="SUPFAM" id="SSF55785">
    <property type="entry name" value="PYP-like sensor domain (PAS domain)"/>
    <property type="match status" value="1"/>
</dbReference>
<keyword evidence="2" id="KW-0418">Kinase</keyword>
<dbReference type="SMART" id="SM00421">
    <property type="entry name" value="HTH_LUXR"/>
    <property type="match status" value="1"/>
</dbReference>
<dbReference type="CDD" id="cd06170">
    <property type="entry name" value="LuxR_C_like"/>
    <property type="match status" value="1"/>
</dbReference>
<dbReference type="Pfam" id="PF00196">
    <property type="entry name" value="GerE"/>
    <property type="match status" value="1"/>
</dbReference>
<dbReference type="GO" id="GO:0003677">
    <property type="term" value="F:DNA binding"/>
    <property type="evidence" value="ECO:0007669"/>
    <property type="project" value="UniProtKB-KW"/>
</dbReference>
<dbReference type="GO" id="GO:0016301">
    <property type="term" value="F:kinase activity"/>
    <property type="evidence" value="ECO:0007669"/>
    <property type="project" value="UniProtKB-KW"/>
</dbReference>
<keyword evidence="1 6" id="KW-0597">Phosphoprotein</keyword>
<keyword evidence="5" id="KW-0804">Transcription</keyword>
<dbReference type="PROSITE" id="PS00622">
    <property type="entry name" value="HTH_LUXR_1"/>
    <property type="match status" value="1"/>
</dbReference>
<organism evidence="10">
    <name type="scientific">Pseudomonas sp. Hg7Tf</name>
    <dbReference type="NCBI Taxonomy" id="3236988"/>
    <lineage>
        <taxon>Bacteria</taxon>
        <taxon>Pseudomonadati</taxon>
        <taxon>Pseudomonadota</taxon>
        <taxon>Gammaproteobacteria</taxon>
        <taxon>Pseudomonadales</taxon>
        <taxon>Pseudomonadaceae</taxon>
        <taxon>Pseudomonas</taxon>
    </lineage>
</organism>
<proteinExistence type="predicted"/>
<evidence type="ECO:0000259" key="9">
    <source>
        <dbReference type="PROSITE" id="PS50112"/>
    </source>
</evidence>
<feature type="domain" description="PAS" evidence="9">
    <location>
        <begin position="223"/>
        <end position="296"/>
    </location>
</feature>
<keyword evidence="4" id="KW-0238">DNA-binding</keyword>
<dbReference type="PRINTS" id="PR00038">
    <property type="entry name" value="HTHLUXR"/>
</dbReference>
<dbReference type="PANTHER" id="PTHR43214">
    <property type="entry name" value="TWO-COMPONENT RESPONSE REGULATOR"/>
    <property type="match status" value="1"/>
</dbReference>